<keyword evidence="3" id="KW-1185">Reference proteome</keyword>
<reference evidence="3" key="1">
    <citation type="journal article" date="2019" name="Int. J. Syst. Evol. Microbiol.">
        <title>The Global Catalogue of Microorganisms (GCM) 10K type strain sequencing project: providing services to taxonomists for standard genome sequencing and annotation.</title>
        <authorList>
            <consortium name="The Broad Institute Genomics Platform"/>
            <consortium name="The Broad Institute Genome Sequencing Center for Infectious Disease"/>
            <person name="Wu L."/>
            <person name="Ma J."/>
        </authorList>
    </citation>
    <scope>NUCLEOTIDE SEQUENCE [LARGE SCALE GENOMIC DNA]</scope>
    <source>
        <strain evidence="3">JCM 4524</strain>
    </source>
</reference>
<feature type="region of interest" description="Disordered" evidence="1">
    <location>
        <begin position="278"/>
        <end position="302"/>
    </location>
</feature>
<evidence type="ECO:0000313" key="3">
    <source>
        <dbReference type="Proteomes" id="UP001500151"/>
    </source>
</evidence>
<gene>
    <name evidence="2" type="ORF">GCM10010307_27360</name>
</gene>
<evidence type="ECO:0000256" key="1">
    <source>
        <dbReference type="SAM" id="MobiDB-lite"/>
    </source>
</evidence>
<comment type="caution">
    <text evidence="2">The sequence shown here is derived from an EMBL/GenBank/DDBJ whole genome shotgun (WGS) entry which is preliminary data.</text>
</comment>
<proteinExistence type="predicted"/>
<feature type="region of interest" description="Disordered" evidence="1">
    <location>
        <begin position="1"/>
        <end position="23"/>
    </location>
</feature>
<sequence length="316" mass="34663">MHAGAMPRIIFPPADDPLPDGGLSQERSIAALLDSSKRRKREVPIRRSLVQRVVEGDSGDAKAPSPLSTLVRARRERALDLYLLMAAVTTAAPYDVTERSELWARCLGHHAPGASASVMVSRLWLQLEQLGLIKRSQNGKFTKITKLMEDGTSTAYRPPIGLADGPLEDIYFRLPFQYWVDGLHEKLTLSGKALLLICMSRRDPQFYIPEVFADWYGLSPKTIRKGRQELLTAGVLTTVGYGIYIDTSLPTLTTTADKYSFQAPYNLNVSKRATAADCSAADDTKAEEDGPAAPTSATDEPLLPTVEFLVRKGEAG</sequence>
<protein>
    <recommendedName>
        <fullName evidence="4">Helix-turn-helix domain-containing protein</fullName>
    </recommendedName>
</protein>
<name>A0ABP6D1E2_9ACTN</name>
<evidence type="ECO:0008006" key="4">
    <source>
        <dbReference type="Google" id="ProtNLM"/>
    </source>
</evidence>
<organism evidence="2 3">
    <name type="scientific">Streptomyces vastus</name>
    <dbReference type="NCBI Taxonomy" id="285451"/>
    <lineage>
        <taxon>Bacteria</taxon>
        <taxon>Bacillati</taxon>
        <taxon>Actinomycetota</taxon>
        <taxon>Actinomycetes</taxon>
        <taxon>Kitasatosporales</taxon>
        <taxon>Streptomycetaceae</taxon>
        <taxon>Streptomyces</taxon>
    </lineage>
</organism>
<dbReference type="Proteomes" id="UP001500151">
    <property type="component" value="Unassembled WGS sequence"/>
</dbReference>
<accession>A0ABP6D1E2</accession>
<dbReference type="EMBL" id="BAAASJ010000030">
    <property type="protein sequence ID" value="GAA2633240.1"/>
    <property type="molecule type" value="Genomic_DNA"/>
</dbReference>
<evidence type="ECO:0000313" key="2">
    <source>
        <dbReference type="EMBL" id="GAA2633240.1"/>
    </source>
</evidence>